<name>A0A0A9B624_ARUDO</name>
<feature type="region of interest" description="Disordered" evidence="1">
    <location>
        <begin position="44"/>
        <end position="63"/>
    </location>
</feature>
<dbReference type="EMBL" id="GBRH01238436">
    <property type="protein sequence ID" value="JAD59459.1"/>
    <property type="molecule type" value="Transcribed_RNA"/>
</dbReference>
<protein>
    <submittedName>
        <fullName evidence="2">Uncharacterized protein</fullName>
    </submittedName>
</protein>
<proteinExistence type="predicted"/>
<reference evidence="2" key="2">
    <citation type="journal article" date="2015" name="Data Brief">
        <title>Shoot transcriptome of the giant reed, Arundo donax.</title>
        <authorList>
            <person name="Barrero R.A."/>
            <person name="Guerrero F.D."/>
            <person name="Moolhuijzen P."/>
            <person name="Goolsby J.A."/>
            <person name="Tidwell J."/>
            <person name="Bellgard S.E."/>
            <person name="Bellgard M.I."/>
        </authorList>
    </citation>
    <scope>NUCLEOTIDE SEQUENCE</scope>
    <source>
        <tissue evidence="2">Shoot tissue taken approximately 20 cm above the soil surface</tissue>
    </source>
</reference>
<feature type="compositionally biased region" description="Polar residues" evidence="1">
    <location>
        <begin position="52"/>
        <end position="63"/>
    </location>
</feature>
<evidence type="ECO:0000256" key="1">
    <source>
        <dbReference type="SAM" id="MobiDB-lite"/>
    </source>
</evidence>
<evidence type="ECO:0000313" key="2">
    <source>
        <dbReference type="EMBL" id="JAD59459.1"/>
    </source>
</evidence>
<accession>A0A0A9B624</accession>
<reference evidence="2" key="1">
    <citation type="submission" date="2014-09" db="EMBL/GenBank/DDBJ databases">
        <authorList>
            <person name="Magalhaes I.L.F."/>
            <person name="Oliveira U."/>
            <person name="Santos F.R."/>
            <person name="Vidigal T.H.D.A."/>
            <person name="Brescovit A.D."/>
            <person name="Santos A.J."/>
        </authorList>
    </citation>
    <scope>NUCLEOTIDE SEQUENCE</scope>
    <source>
        <tissue evidence="2">Shoot tissue taken approximately 20 cm above the soil surface</tissue>
    </source>
</reference>
<dbReference type="AlphaFoldDB" id="A0A0A9B624"/>
<organism evidence="2">
    <name type="scientific">Arundo donax</name>
    <name type="common">Giant reed</name>
    <name type="synonym">Donax arundinaceus</name>
    <dbReference type="NCBI Taxonomy" id="35708"/>
    <lineage>
        <taxon>Eukaryota</taxon>
        <taxon>Viridiplantae</taxon>
        <taxon>Streptophyta</taxon>
        <taxon>Embryophyta</taxon>
        <taxon>Tracheophyta</taxon>
        <taxon>Spermatophyta</taxon>
        <taxon>Magnoliopsida</taxon>
        <taxon>Liliopsida</taxon>
        <taxon>Poales</taxon>
        <taxon>Poaceae</taxon>
        <taxon>PACMAD clade</taxon>
        <taxon>Arundinoideae</taxon>
        <taxon>Arundineae</taxon>
        <taxon>Arundo</taxon>
    </lineage>
</organism>
<sequence>MKMRPRDVYDTGKESIDDIETEPFHVSHLGELFNTERNSQHWVRNDVEGTTVDANSNELNDEE</sequence>